<feature type="compositionally biased region" description="Acidic residues" evidence="1">
    <location>
        <begin position="173"/>
        <end position="187"/>
    </location>
</feature>
<reference evidence="2" key="1">
    <citation type="journal article" date="2020" name="Stud. Mycol.">
        <title>101 Dothideomycetes genomes: a test case for predicting lifestyles and emergence of pathogens.</title>
        <authorList>
            <person name="Haridas S."/>
            <person name="Albert R."/>
            <person name="Binder M."/>
            <person name="Bloem J."/>
            <person name="Labutti K."/>
            <person name="Salamov A."/>
            <person name="Andreopoulos B."/>
            <person name="Baker S."/>
            <person name="Barry K."/>
            <person name="Bills G."/>
            <person name="Bluhm B."/>
            <person name="Cannon C."/>
            <person name="Castanera R."/>
            <person name="Culley D."/>
            <person name="Daum C."/>
            <person name="Ezra D."/>
            <person name="Gonzalez J."/>
            <person name="Henrissat B."/>
            <person name="Kuo A."/>
            <person name="Liang C."/>
            <person name="Lipzen A."/>
            <person name="Lutzoni F."/>
            <person name="Magnuson J."/>
            <person name="Mondo S."/>
            <person name="Nolan M."/>
            <person name="Ohm R."/>
            <person name="Pangilinan J."/>
            <person name="Park H.-J."/>
            <person name="Ramirez L."/>
            <person name="Alfaro M."/>
            <person name="Sun H."/>
            <person name="Tritt A."/>
            <person name="Yoshinaga Y."/>
            <person name="Zwiers L.-H."/>
            <person name="Turgeon B."/>
            <person name="Goodwin S."/>
            <person name="Spatafora J."/>
            <person name="Crous P."/>
            <person name="Grigoriev I."/>
        </authorList>
    </citation>
    <scope>NUCLEOTIDE SEQUENCE</scope>
    <source>
        <strain evidence="2">CBS 122368</strain>
    </source>
</reference>
<organism evidence="2 3">
    <name type="scientific">Trematosphaeria pertusa</name>
    <dbReference type="NCBI Taxonomy" id="390896"/>
    <lineage>
        <taxon>Eukaryota</taxon>
        <taxon>Fungi</taxon>
        <taxon>Dikarya</taxon>
        <taxon>Ascomycota</taxon>
        <taxon>Pezizomycotina</taxon>
        <taxon>Dothideomycetes</taxon>
        <taxon>Pleosporomycetidae</taxon>
        <taxon>Pleosporales</taxon>
        <taxon>Massarineae</taxon>
        <taxon>Trematosphaeriaceae</taxon>
        <taxon>Trematosphaeria</taxon>
    </lineage>
</organism>
<dbReference type="RefSeq" id="XP_033681861.1">
    <property type="nucleotide sequence ID" value="XM_033831603.1"/>
</dbReference>
<name>A0A6A6I9C4_9PLEO</name>
<dbReference type="GeneID" id="54584933"/>
<keyword evidence="3" id="KW-1185">Reference proteome</keyword>
<protein>
    <submittedName>
        <fullName evidence="2">Uncharacterized protein</fullName>
    </submittedName>
</protein>
<proteinExistence type="predicted"/>
<dbReference type="Proteomes" id="UP000800094">
    <property type="component" value="Unassembled WGS sequence"/>
</dbReference>
<accession>A0A6A6I9C4</accession>
<evidence type="ECO:0000256" key="1">
    <source>
        <dbReference type="SAM" id="MobiDB-lite"/>
    </source>
</evidence>
<feature type="compositionally biased region" description="Low complexity" evidence="1">
    <location>
        <begin position="254"/>
        <end position="263"/>
    </location>
</feature>
<evidence type="ECO:0000313" key="3">
    <source>
        <dbReference type="Proteomes" id="UP000800094"/>
    </source>
</evidence>
<feature type="region of interest" description="Disordered" evidence="1">
    <location>
        <begin position="159"/>
        <end position="187"/>
    </location>
</feature>
<evidence type="ECO:0000313" key="2">
    <source>
        <dbReference type="EMBL" id="KAF2246857.1"/>
    </source>
</evidence>
<gene>
    <name evidence="2" type="ORF">BU26DRAFT_54159</name>
</gene>
<dbReference type="OrthoDB" id="4106209at2759"/>
<dbReference type="EMBL" id="ML987198">
    <property type="protein sequence ID" value="KAF2246857.1"/>
    <property type="molecule type" value="Genomic_DNA"/>
</dbReference>
<feature type="region of interest" description="Disordered" evidence="1">
    <location>
        <begin position="246"/>
        <end position="272"/>
    </location>
</feature>
<dbReference type="AlphaFoldDB" id="A0A6A6I9C4"/>
<sequence>MHRRNPISVLVYNTLFPTPSPTDPPSFSAHLSKNLVGEVRIETATFYGSLDTIEARYPGLNYAYAPHRKRLGRFPHHKKLFEAFDRLGLTDSEIQGFCRWEGTLWARERYERDEGVKVRDTTGMEITEWVDRRKHRMHSSGKGINVKTDIEVEIEEVSASEVVTDPRPADTEMRDEEDEESDEEDVDESVGFELNQRLMHAAALREQGANVPMDPEWEQYLKEAQERGELNIDATREALRTMAGQLQAQMNQHASSSSTAATQPYPPPAAPA</sequence>